<evidence type="ECO:0008006" key="4">
    <source>
        <dbReference type="Google" id="ProtNLM"/>
    </source>
</evidence>
<evidence type="ECO:0000256" key="1">
    <source>
        <dbReference type="SAM" id="MobiDB-lite"/>
    </source>
</evidence>
<reference evidence="2 3" key="1">
    <citation type="journal article" date="2023" name="G3 (Bethesda)">
        <title>A haplotype-resolved chromosome-scale genome for Quercus rubra L. provides insights into the genetics of adaptive traits for red oak species.</title>
        <authorList>
            <person name="Kapoor B."/>
            <person name="Jenkins J."/>
            <person name="Schmutz J."/>
            <person name="Zhebentyayeva T."/>
            <person name="Kuelheim C."/>
            <person name="Coggeshall M."/>
            <person name="Heim C."/>
            <person name="Lasky J.R."/>
            <person name="Leites L."/>
            <person name="Islam-Faridi N."/>
            <person name="Romero-Severson J."/>
            <person name="DeLeo V.L."/>
            <person name="Lucas S.M."/>
            <person name="Lazic D."/>
            <person name="Gailing O."/>
            <person name="Carlson J."/>
            <person name="Staton M."/>
        </authorList>
    </citation>
    <scope>NUCLEOTIDE SEQUENCE [LARGE SCALE GENOMIC DNA]</scope>
    <source>
        <strain evidence="2">Pseudo-F2</strain>
    </source>
</reference>
<feature type="region of interest" description="Disordered" evidence="1">
    <location>
        <begin position="585"/>
        <end position="670"/>
    </location>
</feature>
<feature type="region of interest" description="Disordered" evidence="1">
    <location>
        <begin position="486"/>
        <end position="514"/>
    </location>
</feature>
<feature type="compositionally biased region" description="Polar residues" evidence="1">
    <location>
        <begin position="598"/>
        <end position="610"/>
    </location>
</feature>
<name>A0AAN7J6B2_QUERU</name>
<sequence>MARRSDFAQKLLDDLRLRKERVAASKSSNRSNSMAIDAYAYSKQTHKGSRNIKSHEPIGSRTTNVQNRSSKSSRPSIMEGASRQVVPYAGGRNSEQIGNLSMALAFAIENGGKLIRTDSSGNNSMLGFLHQIGRTSMDFGKMERSRTDRLRSSSNPFPTLSHLHINEISKGAQKLNQILRACSNGLNFDGYSIEIGKELLKGAMDLEESLRMLVNLQEASDYMVSPQRKNRIVLLEDDEDNEENTVQMPEQKQLAAIPRFSFDKPSRRSPNIQQVERNDLKQRLTALTYRAEATNYNHENQALISSKSVSHKQSASYGPNIKTPAAFSEQKNHSSSSQSKPEKGRISNVIAKLMGLDDVPQKVDTKSTRQKDSTPKQKIEGMPSQHMAQGSTKNAVLKTKETMNYERPKRQKVIEAKRNHVIQDAAFAPQAGRNLHTRSASFEAVINNGKPPRKDLEEIHLGTSSEKATTKIEKQQSNIAQLYQNTGSQKYIQDKERKHNDTKHREQSSTGMGNTMELISREEPHQMDAQANKRSEATVILQGKTGFKDSTLQTEKRYANMLLPNNQEKSQNLGLQQPYILQKPEQQEQKNQGKEWEQQSAKQKLQMSKQRGSEMTFKSSSKPLHETINMQKKHPRMNQAALSKKSSSEATDATQSEGFPNGRNHEDLFMGKSSTDLTFHMKALVNRSSDQNCSPRAPESDPGREKARIPSAMEEKAVHLPAMHKTKNTRARKSETPRKIDEVVTRRNGTLQNFARPLKHQSSNLQDVKPKRNDKFNGYKGAEQVRGNRSKEAVSHIVKSNKSVSSIHPLNVAKLTKEEEQASPLYSPPGDRFQSLKEPIVPPPDGSQNMVSTISNEQQHQAPIFDGDEELKASKFTSSVLTGTTEDSTDISYPSQLEHQKIPKLGMQEPLTESENCLKQILITSELFLNTAEALFKLNIPFNILHASSYNCQDEESKLILDCGYEVMKRKGRRQEFIVHPCMKISIHSTKVTSLDKLIKQLNKDFETLKLYGRNGNPKCDVEDYLPKMLEIDVYHSVPDVNCMWDLGWNDMMFALLEKDDVIRDVERHVLNGLVDEITRDLLQV</sequence>
<dbReference type="Proteomes" id="UP001324115">
    <property type="component" value="Unassembled WGS sequence"/>
</dbReference>
<dbReference type="PANTHER" id="PTHR34282">
    <property type="entry name" value="OS01G0228800 PROTEIN-RELATED"/>
    <property type="match status" value="1"/>
</dbReference>
<gene>
    <name evidence="2" type="ORF">RGQ29_009683</name>
</gene>
<proteinExistence type="predicted"/>
<feature type="region of interest" description="Disordered" evidence="1">
    <location>
        <begin position="259"/>
        <end position="279"/>
    </location>
</feature>
<feature type="compositionally biased region" description="Basic and acidic residues" evidence="1">
    <location>
        <begin position="768"/>
        <end position="777"/>
    </location>
</feature>
<organism evidence="2 3">
    <name type="scientific">Quercus rubra</name>
    <name type="common">Northern red oak</name>
    <name type="synonym">Quercus borealis</name>
    <dbReference type="NCBI Taxonomy" id="3512"/>
    <lineage>
        <taxon>Eukaryota</taxon>
        <taxon>Viridiplantae</taxon>
        <taxon>Streptophyta</taxon>
        <taxon>Embryophyta</taxon>
        <taxon>Tracheophyta</taxon>
        <taxon>Spermatophyta</taxon>
        <taxon>Magnoliopsida</taxon>
        <taxon>eudicotyledons</taxon>
        <taxon>Gunneridae</taxon>
        <taxon>Pentapetalae</taxon>
        <taxon>rosids</taxon>
        <taxon>fabids</taxon>
        <taxon>Fagales</taxon>
        <taxon>Fagaceae</taxon>
        <taxon>Quercus</taxon>
    </lineage>
</organism>
<comment type="caution">
    <text evidence="2">The sequence shown here is derived from an EMBL/GenBank/DDBJ whole genome shotgun (WGS) entry which is preliminary data.</text>
</comment>
<feature type="region of interest" description="Disordered" evidence="1">
    <location>
        <begin position="44"/>
        <end position="80"/>
    </location>
</feature>
<feature type="compositionally biased region" description="Polar residues" evidence="1">
    <location>
        <begin position="640"/>
        <end position="658"/>
    </location>
</feature>
<accession>A0AAN7J6B2</accession>
<feature type="compositionally biased region" description="Polar residues" evidence="1">
    <location>
        <begin position="60"/>
        <end position="75"/>
    </location>
</feature>
<protein>
    <recommendedName>
        <fullName evidence="4">DUF3741 domain-containing protein</fullName>
    </recommendedName>
</protein>
<feature type="compositionally biased region" description="Low complexity" evidence="1">
    <location>
        <begin position="305"/>
        <end position="316"/>
    </location>
</feature>
<feature type="compositionally biased region" description="Basic and acidic residues" evidence="1">
    <location>
        <begin position="492"/>
        <end position="507"/>
    </location>
</feature>
<keyword evidence="3" id="KW-1185">Reference proteome</keyword>
<dbReference type="AlphaFoldDB" id="A0AAN7J6B2"/>
<feature type="region of interest" description="Disordered" evidence="1">
    <location>
        <begin position="304"/>
        <end position="405"/>
    </location>
</feature>
<evidence type="ECO:0000313" key="2">
    <source>
        <dbReference type="EMBL" id="KAK4599741.1"/>
    </source>
</evidence>
<evidence type="ECO:0000313" key="3">
    <source>
        <dbReference type="Proteomes" id="UP001324115"/>
    </source>
</evidence>
<feature type="region of interest" description="Disordered" evidence="1">
    <location>
        <begin position="768"/>
        <end position="791"/>
    </location>
</feature>
<feature type="compositionally biased region" description="Basic and acidic residues" evidence="1">
    <location>
        <begin position="359"/>
        <end position="379"/>
    </location>
</feature>
<feature type="compositionally biased region" description="Basic and acidic residues" evidence="1">
    <location>
        <begin position="585"/>
        <end position="597"/>
    </location>
</feature>
<dbReference type="EMBL" id="JAXUIC010000002">
    <property type="protein sequence ID" value="KAK4599741.1"/>
    <property type="molecule type" value="Genomic_DNA"/>
</dbReference>
<dbReference type="PANTHER" id="PTHR34282:SF1">
    <property type="entry name" value="DUF3741 DOMAIN-CONTAINING PROTEIN"/>
    <property type="match status" value="1"/>
</dbReference>
<feature type="region of interest" description="Disordered" evidence="1">
    <location>
        <begin position="685"/>
        <end position="706"/>
    </location>
</feature>